<evidence type="ECO:0000256" key="1">
    <source>
        <dbReference type="ARBA" id="ARBA00004141"/>
    </source>
</evidence>
<evidence type="ECO:0000256" key="6">
    <source>
        <dbReference type="SAM" id="MobiDB-lite"/>
    </source>
</evidence>
<comment type="subcellular location">
    <subcellularLocation>
        <location evidence="1">Membrane</location>
        <topology evidence="1">Multi-pass membrane protein</topology>
    </subcellularLocation>
</comment>
<dbReference type="EMBL" id="MLJW01000625">
    <property type="protein sequence ID" value="OIQ84345.1"/>
    <property type="molecule type" value="Genomic_DNA"/>
</dbReference>
<keyword evidence="3 7" id="KW-0812">Transmembrane</keyword>
<reference evidence="8" key="1">
    <citation type="submission" date="2016-10" db="EMBL/GenBank/DDBJ databases">
        <title>Sequence of Gallionella enrichment culture.</title>
        <authorList>
            <person name="Poehlein A."/>
            <person name="Muehling M."/>
            <person name="Daniel R."/>
        </authorList>
    </citation>
    <scope>NUCLEOTIDE SEQUENCE</scope>
</reference>
<comment type="similarity">
    <text evidence="2">Belongs to the TMEM86 family.</text>
</comment>
<keyword evidence="4 7" id="KW-1133">Transmembrane helix</keyword>
<dbReference type="InterPro" id="IPR012506">
    <property type="entry name" value="TMEM86B-like"/>
</dbReference>
<sequence>MLRPARLNQVLAALLVVTSAVHLGALLTSATRLAGVTQWFLMPLLAAWVLAATSGRPRGRLVRLTLAALAASWLGDTAPDLVPSSSSFLVMVGFFLCAQVCYIAAFWPFRSRSVLASRRAAASGGFRTQPVGAVAYGVVLVALVAACAPGTGSLLVPTVVYGACLVSMAALATGVSGRVALGGAIFLVSDSLIALHAFTSWYALPQHGFWVMLTYVGGQALIATGVVAQVRTGARANVGHGASGRRTVAPPDAEPVPPALT</sequence>
<feature type="transmembrane region" description="Helical" evidence="7">
    <location>
        <begin position="33"/>
        <end position="52"/>
    </location>
</feature>
<evidence type="ECO:0000313" key="8">
    <source>
        <dbReference type="EMBL" id="OIQ84345.1"/>
    </source>
</evidence>
<gene>
    <name evidence="8" type="ORF">GALL_338410</name>
</gene>
<dbReference type="PANTHER" id="PTHR31885:SF6">
    <property type="entry name" value="GH04784P"/>
    <property type="match status" value="1"/>
</dbReference>
<dbReference type="GO" id="GO:0016787">
    <property type="term" value="F:hydrolase activity"/>
    <property type="evidence" value="ECO:0007669"/>
    <property type="project" value="TreeGrafter"/>
</dbReference>
<dbReference type="Pfam" id="PF07947">
    <property type="entry name" value="YhhN"/>
    <property type="match status" value="1"/>
</dbReference>
<comment type="caution">
    <text evidence="8">The sequence shown here is derived from an EMBL/GenBank/DDBJ whole genome shotgun (WGS) entry which is preliminary data.</text>
</comment>
<feature type="transmembrane region" description="Helical" evidence="7">
    <location>
        <begin position="154"/>
        <end position="172"/>
    </location>
</feature>
<name>A0A1J5QLC9_9ZZZZ</name>
<evidence type="ECO:0000256" key="7">
    <source>
        <dbReference type="SAM" id="Phobius"/>
    </source>
</evidence>
<feature type="transmembrane region" description="Helical" evidence="7">
    <location>
        <begin position="179"/>
        <end position="203"/>
    </location>
</feature>
<evidence type="ECO:0000256" key="2">
    <source>
        <dbReference type="ARBA" id="ARBA00007375"/>
    </source>
</evidence>
<feature type="region of interest" description="Disordered" evidence="6">
    <location>
        <begin position="238"/>
        <end position="261"/>
    </location>
</feature>
<dbReference type="PANTHER" id="PTHR31885">
    <property type="entry name" value="GH04784P"/>
    <property type="match status" value="1"/>
</dbReference>
<dbReference type="GO" id="GO:0016020">
    <property type="term" value="C:membrane"/>
    <property type="evidence" value="ECO:0007669"/>
    <property type="project" value="UniProtKB-SubCell"/>
</dbReference>
<feature type="transmembrane region" description="Helical" evidence="7">
    <location>
        <begin position="64"/>
        <end position="82"/>
    </location>
</feature>
<proteinExistence type="inferred from homology"/>
<organism evidence="8">
    <name type="scientific">mine drainage metagenome</name>
    <dbReference type="NCBI Taxonomy" id="410659"/>
    <lineage>
        <taxon>unclassified sequences</taxon>
        <taxon>metagenomes</taxon>
        <taxon>ecological metagenomes</taxon>
    </lineage>
</organism>
<feature type="compositionally biased region" description="Pro residues" evidence="6">
    <location>
        <begin position="252"/>
        <end position="261"/>
    </location>
</feature>
<evidence type="ECO:0000256" key="5">
    <source>
        <dbReference type="ARBA" id="ARBA00023136"/>
    </source>
</evidence>
<dbReference type="AlphaFoldDB" id="A0A1J5QLC9"/>
<accession>A0A1J5QLC9</accession>
<evidence type="ECO:0000256" key="3">
    <source>
        <dbReference type="ARBA" id="ARBA00022692"/>
    </source>
</evidence>
<feature type="transmembrane region" description="Helical" evidence="7">
    <location>
        <begin position="88"/>
        <end position="109"/>
    </location>
</feature>
<feature type="transmembrane region" description="Helical" evidence="7">
    <location>
        <begin position="209"/>
        <end position="228"/>
    </location>
</feature>
<keyword evidence="5 7" id="KW-0472">Membrane</keyword>
<feature type="transmembrane region" description="Helical" evidence="7">
    <location>
        <begin position="130"/>
        <end position="148"/>
    </location>
</feature>
<evidence type="ECO:0000256" key="4">
    <source>
        <dbReference type="ARBA" id="ARBA00022989"/>
    </source>
</evidence>
<protein>
    <submittedName>
        <fullName evidence="8">YhhN-like protein</fullName>
    </submittedName>
</protein>